<dbReference type="Gene3D" id="2.60.120.200">
    <property type="match status" value="1"/>
</dbReference>
<evidence type="ECO:0000256" key="1">
    <source>
        <dbReference type="SAM" id="MobiDB-lite"/>
    </source>
</evidence>
<dbReference type="AlphaFoldDB" id="A0A9W7EUG3"/>
<dbReference type="GO" id="GO:0030246">
    <property type="term" value="F:carbohydrate binding"/>
    <property type="evidence" value="ECO:0007669"/>
    <property type="project" value="InterPro"/>
</dbReference>
<gene>
    <name evidence="3" type="ORF">TrVE_jg4164</name>
</gene>
<evidence type="ECO:0000313" key="4">
    <source>
        <dbReference type="Proteomes" id="UP001165160"/>
    </source>
</evidence>
<dbReference type="EMBL" id="BRXX01000106">
    <property type="protein sequence ID" value="GMH90485.1"/>
    <property type="molecule type" value="Genomic_DNA"/>
</dbReference>
<dbReference type="InterPro" id="IPR001079">
    <property type="entry name" value="Galectin_CRD"/>
</dbReference>
<keyword evidence="4" id="KW-1185">Reference proteome</keyword>
<reference evidence="4" key="1">
    <citation type="journal article" date="2023" name="Commun. Biol.">
        <title>Genome analysis of Parmales, the sister group of diatoms, reveals the evolutionary specialization of diatoms from phago-mixotrophs to photoautotrophs.</title>
        <authorList>
            <person name="Ban H."/>
            <person name="Sato S."/>
            <person name="Yoshikawa S."/>
            <person name="Yamada K."/>
            <person name="Nakamura Y."/>
            <person name="Ichinomiya M."/>
            <person name="Sato N."/>
            <person name="Blanc-Mathieu R."/>
            <person name="Endo H."/>
            <person name="Kuwata A."/>
            <person name="Ogata H."/>
        </authorList>
    </citation>
    <scope>NUCLEOTIDE SEQUENCE [LARGE SCALE GENOMIC DNA]</scope>
    <source>
        <strain evidence="4">NIES 3699</strain>
    </source>
</reference>
<dbReference type="PROSITE" id="PS51304">
    <property type="entry name" value="GALECTIN"/>
    <property type="match status" value="1"/>
</dbReference>
<dbReference type="Proteomes" id="UP001165160">
    <property type="component" value="Unassembled WGS sequence"/>
</dbReference>
<name>A0A9W7EUG3_9STRA</name>
<feature type="compositionally biased region" description="Low complexity" evidence="1">
    <location>
        <begin position="77"/>
        <end position="86"/>
    </location>
</feature>
<sequence length="534" mass="58782">METPINTLDDMILRIQELEKRKQEEDHRLALLKVVGGDDHPNPKTAPTESVAPPKRPLTSALKTTTSGVKQRPSKLPKPSQPKSSSGVRFGSDVMDYENNDNDDNDNNGNDKVEPMEVDQSAPAAHPPPLSAAPQTQSQPESQPQSQTPPITAPATAIATTAPTAPSDFVIPKRKRRPPPPQSAPSAPSASSQLPPAPPKVDYFASAQGVMVHDKPWNSLEAKEPLRLVLPEYSPEGILQATSPNTLTIEFTTPSNSSRFGFDIAGDGTGMGDRFDNTLLHVNPRQFWKDGMILLNNCEGKSNWGRAITAPLDMFPNIFGVSKAIMTIQVRHEGFDLFLQGKKGASRGSSAAERMVSGTNMMHCMRFEHRTELPHENGALHMQFMTKADDSKAEAQNWIVHRVHWGKKELFAPVIPHDSVPGVNSLNVIHPSKLFISGLDRGDGSVSSVERVKAMLERDFYKYADNKTGALVEVRAGGSYALVELKSREETDMALLELKSKYPRMTRAQKSPVEIQRDKQLAEEKAQEEAENTW</sequence>
<feature type="region of interest" description="Disordered" evidence="1">
    <location>
        <begin position="32"/>
        <end position="201"/>
    </location>
</feature>
<evidence type="ECO:0000313" key="3">
    <source>
        <dbReference type="EMBL" id="GMH90485.1"/>
    </source>
</evidence>
<organism evidence="3 4">
    <name type="scientific">Triparma verrucosa</name>
    <dbReference type="NCBI Taxonomy" id="1606542"/>
    <lineage>
        <taxon>Eukaryota</taxon>
        <taxon>Sar</taxon>
        <taxon>Stramenopiles</taxon>
        <taxon>Ochrophyta</taxon>
        <taxon>Bolidophyceae</taxon>
        <taxon>Parmales</taxon>
        <taxon>Triparmaceae</taxon>
        <taxon>Triparma</taxon>
    </lineage>
</organism>
<evidence type="ECO:0000259" key="2">
    <source>
        <dbReference type="PROSITE" id="PS51304"/>
    </source>
</evidence>
<proteinExistence type="predicted"/>
<comment type="caution">
    <text evidence="3">The sequence shown here is derived from an EMBL/GenBank/DDBJ whole genome shotgun (WGS) entry which is preliminary data.</text>
</comment>
<feature type="compositionally biased region" description="Low complexity" evidence="1">
    <location>
        <begin position="132"/>
        <end position="167"/>
    </location>
</feature>
<feature type="compositionally biased region" description="Low complexity" evidence="1">
    <location>
        <begin position="184"/>
        <end position="194"/>
    </location>
</feature>
<feature type="region of interest" description="Disordered" evidence="1">
    <location>
        <begin position="506"/>
        <end position="534"/>
    </location>
</feature>
<feature type="compositionally biased region" description="Acidic residues" evidence="1">
    <location>
        <begin position="95"/>
        <end position="106"/>
    </location>
</feature>
<accession>A0A9W7EUG3</accession>
<feature type="domain" description="Galectin" evidence="2">
    <location>
        <begin position="233"/>
        <end position="406"/>
    </location>
</feature>
<feature type="compositionally biased region" description="Basic and acidic residues" evidence="1">
    <location>
        <begin position="515"/>
        <end position="528"/>
    </location>
</feature>
<protein>
    <recommendedName>
        <fullName evidence="2">Galectin domain-containing protein</fullName>
    </recommendedName>
</protein>